<dbReference type="Proteomes" id="UP001157974">
    <property type="component" value="Unassembled WGS sequence"/>
</dbReference>
<protein>
    <submittedName>
        <fullName evidence="2">Uncharacterized protein</fullName>
    </submittedName>
</protein>
<keyword evidence="1" id="KW-0472">Membrane</keyword>
<dbReference type="AlphaFoldDB" id="A0AAV8UKT6"/>
<name>A0AAV8UKT6_9RHOD</name>
<proteinExistence type="predicted"/>
<comment type="caution">
    <text evidence="2">The sequence shown here is derived from an EMBL/GenBank/DDBJ whole genome shotgun (WGS) entry which is preliminary data.</text>
</comment>
<evidence type="ECO:0000313" key="3">
    <source>
        <dbReference type="Proteomes" id="UP001157974"/>
    </source>
</evidence>
<gene>
    <name evidence="2" type="ORF">NDN08_004275</name>
</gene>
<feature type="transmembrane region" description="Helical" evidence="1">
    <location>
        <begin position="12"/>
        <end position="38"/>
    </location>
</feature>
<accession>A0AAV8UKT6</accession>
<reference evidence="2 3" key="1">
    <citation type="journal article" date="2023" name="Nat. Commun.">
        <title>Origin of minicircular mitochondrial genomes in red algae.</title>
        <authorList>
            <person name="Lee Y."/>
            <person name="Cho C.H."/>
            <person name="Lee Y.M."/>
            <person name="Park S.I."/>
            <person name="Yang J.H."/>
            <person name="West J.A."/>
            <person name="Bhattacharya D."/>
            <person name="Yoon H.S."/>
        </authorList>
    </citation>
    <scope>NUCLEOTIDE SEQUENCE [LARGE SCALE GENOMIC DNA]</scope>
    <source>
        <strain evidence="2 3">CCMP1338</strain>
        <tissue evidence="2">Whole cell</tissue>
    </source>
</reference>
<dbReference type="EMBL" id="JAMWBK010000007">
    <property type="protein sequence ID" value="KAJ8903165.1"/>
    <property type="molecule type" value="Genomic_DNA"/>
</dbReference>
<evidence type="ECO:0000256" key="1">
    <source>
        <dbReference type="SAM" id="Phobius"/>
    </source>
</evidence>
<keyword evidence="1" id="KW-1133">Transmembrane helix</keyword>
<keyword evidence="1" id="KW-0812">Transmembrane</keyword>
<sequence length="66" mass="7382">MSAFVNVCDNGLSGAGIGIITACVLILVLCVAFCIYFFSRIARKNKLRDHEYNRLAIEATKKYLPR</sequence>
<evidence type="ECO:0000313" key="2">
    <source>
        <dbReference type="EMBL" id="KAJ8903165.1"/>
    </source>
</evidence>
<organism evidence="2 3">
    <name type="scientific">Rhodosorus marinus</name>
    <dbReference type="NCBI Taxonomy" id="101924"/>
    <lineage>
        <taxon>Eukaryota</taxon>
        <taxon>Rhodophyta</taxon>
        <taxon>Stylonematophyceae</taxon>
        <taxon>Stylonematales</taxon>
        <taxon>Stylonemataceae</taxon>
        <taxon>Rhodosorus</taxon>
    </lineage>
</organism>
<keyword evidence="3" id="KW-1185">Reference proteome</keyword>